<accession>A0A7G2F313</accession>
<feature type="region of interest" description="Disordered" evidence="8">
    <location>
        <begin position="921"/>
        <end position="1003"/>
    </location>
</feature>
<evidence type="ECO:0000256" key="8">
    <source>
        <dbReference type="SAM" id="MobiDB-lite"/>
    </source>
</evidence>
<comment type="subcellular location">
    <subcellularLocation>
        <location evidence="1">Nucleus</location>
    </subcellularLocation>
</comment>
<keyword evidence="6" id="KW-0539">Nucleus</keyword>
<dbReference type="InterPro" id="IPR019129">
    <property type="entry name" value="Folate-sensitive_fs_Fra10Ac1"/>
</dbReference>
<dbReference type="PANTHER" id="PTHR32166:SF88">
    <property type="entry name" value="HAT TRANSPOSON SUPERFAMILY"/>
    <property type="match status" value="1"/>
</dbReference>
<dbReference type="Proteomes" id="UP000516314">
    <property type="component" value="Chromosome 4"/>
</dbReference>
<evidence type="ECO:0000256" key="3">
    <source>
        <dbReference type="ARBA" id="ARBA00022771"/>
    </source>
</evidence>
<keyword evidence="2" id="KW-0479">Metal-binding</keyword>
<dbReference type="SUPFAM" id="SSF53098">
    <property type="entry name" value="Ribonuclease H-like"/>
    <property type="match status" value="1"/>
</dbReference>
<dbReference type="GO" id="GO:0008270">
    <property type="term" value="F:zinc ion binding"/>
    <property type="evidence" value="ECO:0007669"/>
    <property type="project" value="UniProtKB-KW"/>
</dbReference>
<keyword evidence="5" id="KW-0238">DNA-binding</keyword>
<name>A0A7G2F313_ARATH</name>
<dbReference type="InterPro" id="IPR012337">
    <property type="entry name" value="RNaseH-like_sf"/>
</dbReference>
<dbReference type="InterPro" id="IPR007021">
    <property type="entry name" value="DUF659"/>
</dbReference>
<evidence type="ECO:0000256" key="6">
    <source>
        <dbReference type="ARBA" id="ARBA00023242"/>
    </source>
</evidence>
<evidence type="ECO:0000256" key="2">
    <source>
        <dbReference type="ARBA" id="ARBA00022723"/>
    </source>
</evidence>
<keyword evidence="3 7" id="KW-0863">Zinc-finger</keyword>
<dbReference type="GO" id="GO:0046983">
    <property type="term" value="F:protein dimerization activity"/>
    <property type="evidence" value="ECO:0007669"/>
    <property type="project" value="InterPro"/>
</dbReference>
<evidence type="ECO:0000256" key="1">
    <source>
        <dbReference type="ARBA" id="ARBA00004123"/>
    </source>
</evidence>
<organism evidence="10 11">
    <name type="scientific">Arabidopsis thaliana</name>
    <name type="common">Mouse-ear cress</name>
    <dbReference type="NCBI Taxonomy" id="3702"/>
    <lineage>
        <taxon>Eukaryota</taxon>
        <taxon>Viridiplantae</taxon>
        <taxon>Streptophyta</taxon>
        <taxon>Embryophyta</taxon>
        <taxon>Tracheophyta</taxon>
        <taxon>Spermatophyta</taxon>
        <taxon>Magnoliopsida</taxon>
        <taxon>eudicotyledons</taxon>
        <taxon>Gunneridae</taxon>
        <taxon>Pentapetalae</taxon>
        <taxon>rosids</taxon>
        <taxon>malvids</taxon>
        <taxon>Brassicales</taxon>
        <taxon>Brassicaceae</taxon>
        <taxon>Camelineae</taxon>
        <taxon>Arabidopsis</taxon>
    </lineage>
</organism>
<dbReference type="GO" id="GO:0005634">
    <property type="term" value="C:nucleus"/>
    <property type="evidence" value="ECO:0007669"/>
    <property type="project" value="UniProtKB-SubCell"/>
</dbReference>
<dbReference type="GO" id="GO:0003677">
    <property type="term" value="F:DNA binding"/>
    <property type="evidence" value="ECO:0007669"/>
    <property type="project" value="UniProtKB-KW"/>
</dbReference>
<reference evidence="10 11" key="1">
    <citation type="submission" date="2020-09" db="EMBL/GenBank/DDBJ databases">
        <authorList>
            <person name="Ashkenazy H."/>
        </authorList>
    </citation>
    <scope>NUCLEOTIDE SEQUENCE [LARGE SCALE GENOMIC DNA]</scope>
    <source>
        <strain evidence="11">cv. Cdm-0</strain>
    </source>
</reference>
<dbReference type="Pfam" id="PF04937">
    <property type="entry name" value="DUF659"/>
    <property type="match status" value="1"/>
</dbReference>
<dbReference type="Pfam" id="PF05699">
    <property type="entry name" value="Dimer_Tnp_hAT"/>
    <property type="match status" value="1"/>
</dbReference>
<evidence type="ECO:0000256" key="5">
    <source>
        <dbReference type="ARBA" id="ARBA00023125"/>
    </source>
</evidence>
<evidence type="ECO:0000256" key="7">
    <source>
        <dbReference type="PROSITE-ProRule" id="PRU00027"/>
    </source>
</evidence>
<evidence type="ECO:0000256" key="4">
    <source>
        <dbReference type="ARBA" id="ARBA00022833"/>
    </source>
</evidence>
<feature type="compositionally biased region" description="Basic and acidic residues" evidence="8">
    <location>
        <begin position="976"/>
        <end position="988"/>
    </location>
</feature>
<keyword evidence="4" id="KW-0862">Zinc</keyword>
<dbReference type="EMBL" id="LR881469">
    <property type="protein sequence ID" value="CAD5327961.1"/>
    <property type="molecule type" value="Genomic_DNA"/>
</dbReference>
<evidence type="ECO:0000259" key="9">
    <source>
        <dbReference type="PROSITE" id="PS50808"/>
    </source>
</evidence>
<dbReference type="InterPro" id="IPR008906">
    <property type="entry name" value="HATC_C_dom"/>
</dbReference>
<dbReference type="PROSITE" id="PS50808">
    <property type="entry name" value="ZF_BED"/>
    <property type="match status" value="1"/>
</dbReference>
<evidence type="ECO:0000313" key="11">
    <source>
        <dbReference type="Proteomes" id="UP000516314"/>
    </source>
</evidence>
<feature type="compositionally biased region" description="Basic and acidic residues" evidence="8">
    <location>
        <begin position="921"/>
        <end position="947"/>
    </location>
</feature>
<dbReference type="PANTHER" id="PTHR32166">
    <property type="entry name" value="OSJNBA0013A04.12 PROTEIN"/>
    <property type="match status" value="1"/>
</dbReference>
<dbReference type="AlphaFoldDB" id="A0A7G2F313"/>
<feature type="domain" description="BED-type" evidence="9">
    <location>
        <begin position="13"/>
        <end position="71"/>
    </location>
</feature>
<evidence type="ECO:0000313" key="10">
    <source>
        <dbReference type="EMBL" id="CAD5327961.1"/>
    </source>
</evidence>
<sequence>MDAELEPVALTPQKQDNAWKHCEIYKYGDRLQMRCLYCRKMFKGGGITRVKEHLAGKKGQGTICDQVPEDVRLFLQQCIDGTVRRQRKRHKSSSEPLSVASLPPIEGDMMVVQPDVNDGFKSPGSSDVVVQNESLLSGRTKQRTYRSKKNAFENGSASNNVDLIGRDMDNLIPVAISSVKNIVHPSFRDRENTIHMAIGRFLFGIGADFDAVNSVNFQPMIDAIASGGFGVSAPTHDDLRGWILKNCVEEMAKEIDECKAMWKRTGCSILVEELNSDKGFKVLNFLVYCPEKVVFLKSVDASEVLSSADKLFELLSELVEEVGSTNVVQVITKCDDYYVDAGKRLMLVYPSLYWVPCAAHCIDQMLEEFGKLGWISETIEQAQAITRFVYNHSGVLNLMWKFTSGNDILLPAFSSSATNFATLGRIAELKSNLQAMVTSAEWNECSYSEEPSGLVMNALTDEAFWKAVALVNHLTSPLLRALRIVCSEKRPAMGYVYAALYRAKDAIKTHLVNREDYIIYWKIIDRWWEQQQHIPLLAAGFFLNPKLFYNTNEEMRSELILSVLDCIERLVPDDKIQDKIIKELTSYKTAGGVFGRNLAIRARDTMLPAEWWSTYGESCLNLSRFAIRILSQTCSSSVSCRRNQIPVEHIYQSKNSIEQKRLSDLVFVQYNMRLRQLGPGSGDDTLDPLSHNRIDVLKEWVSGDQACVEGNGSADWKSLESIHRNQVAPIIDDTEDLGSGFDDIEIFKVEKEVRDEGYYTNTSEKLFTQYQAHIRGLNAYERHKKFLKDYVRFYGKDKPAEVKLPVKTDQDTLREGYRFIRSEEDDLDPSWEQRLVKRYYDKLFKEYCIADMSRYKTGKMGLRWRTEKEVMTGKGQFMCGSKHCDEKEGLASYEVNFSYHEAGEDKQALVKLVACERCAEKSKSHSEDDTDEEEKRKEGERSESNEKKKQKRNRSQSHSEYDTDEEDTRKGKTRKSKLEGADREGKDDENFDEYMEGMFPGNG</sequence>
<gene>
    <name evidence="10" type="ORF">AT9943_LOCUS15640</name>
</gene>
<proteinExistence type="predicted"/>
<dbReference type="InterPro" id="IPR003656">
    <property type="entry name" value="Znf_BED"/>
</dbReference>
<dbReference type="Pfam" id="PF09725">
    <property type="entry name" value="Fra10Ac1"/>
    <property type="match status" value="1"/>
</dbReference>
<protein>
    <submittedName>
        <fullName evidence="10">(thale cress) hypothetical protein</fullName>
    </submittedName>
</protein>